<evidence type="ECO:0000259" key="1">
    <source>
        <dbReference type="Pfam" id="PF14399"/>
    </source>
</evidence>
<dbReference type="Pfam" id="PF14399">
    <property type="entry name" value="BtrH_N"/>
    <property type="match status" value="1"/>
</dbReference>
<accession>A0A139QQF8</accession>
<evidence type="ECO:0000259" key="2">
    <source>
        <dbReference type="Pfam" id="PF16169"/>
    </source>
</evidence>
<gene>
    <name evidence="3" type="ORF">SORDD24_01093</name>
</gene>
<comment type="caution">
    <text evidence="3">The sequence shown here is derived from an EMBL/GenBank/DDBJ whole genome shotgun (WGS) entry which is preliminary data.</text>
</comment>
<organism evidence="3 4">
    <name type="scientific">Streptococcus oralis</name>
    <dbReference type="NCBI Taxonomy" id="1303"/>
    <lineage>
        <taxon>Bacteria</taxon>
        <taxon>Bacillati</taxon>
        <taxon>Bacillota</taxon>
        <taxon>Bacilli</taxon>
        <taxon>Lactobacillales</taxon>
        <taxon>Streptococcaceae</taxon>
        <taxon>Streptococcus</taxon>
    </lineage>
</organism>
<evidence type="ECO:0000313" key="4">
    <source>
        <dbReference type="Proteomes" id="UP000070353"/>
    </source>
</evidence>
<reference evidence="3 4" key="1">
    <citation type="submission" date="2016-01" db="EMBL/GenBank/DDBJ databases">
        <title>Highly variable Streptococcus oralis are common among viridans streptococci isolated from primates.</title>
        <authorList>
            <person name="Denapaite D."/>
            <person name="Rieger M."/>
            <person name="Koendgen S."/>
            <person name="Brueckner R."/>
            <person name="Ochigava I."/>
            <person name="Kappeler P."/>
            <person name="Maetz-Rensing K."/>
            <person name="Leendertz F."/>
            <person name="Hakenbeck R."/>
        </authorList>
    </citation>
    <scope>NUCLEOTIDE SEQUENCE [LARGE SCALE GENOMIC DNA]</scope>
    <source>
        <strain evidence="3 4">DD24</strain>
    </source>
</reference>
<protein>
    <recommendedName>
        <fullName evidence="5">Lantibiotic ABC transporter</fullName>
    </recommendedName>
</protein>
<evidence type="ECO:0000313" key="3">
    <source>
        <dbReference type="EMBL" id="KXU04768.1"/>
    </source>
</evidence>
<feature type="domain" description="Butirosin biosynthesis protein H N-terminal" evidence="1">
    <location>
        <begin position="12"/>
        <end position="140"/>
    </location>
</feature>
<evidence type="ECO:0008006" key="5">
    <source>
        <dbReference type="Google" id="ProtNLM"/>
    </source>
</evidence>
<dbReference type="Proteomes" id="UP000070353">
    <property type="component" value="Unassembled WGS sequence"/>
</dbReference>
<dbReference type="RefSeq" id="WP_061408507.1">
    <property type="nucleotide sequence ID" value="NZ_KQ970760.1"/>
</dbReference>
<dbReference type="InterPro" id="IPR032369">
    <property type="entry name" value="DUF4872"/>
</dbReference>
<sequence>MKLDIKPFIGQHCESTATGTLLNQLGVELSEPMLFGLGEGLGFTLWNMKSMNMPFIGGRIKPDLLTQNITKNLGLKLEVKETSSKDKAWKSVKGLLDRGKAVGLKLDCYHLEYFTNPIHFAGHYVAIIGYDDKNAFLVDTAQQGCEVSSSLESLEQARSEKGSMSSKNLFYIIEKETEVLPIKTAVLTAIHNNAATYLNPPIKNLTYKGIYKASDEIIRWFDTSKSIEEDFKMTAMLMEKAGTGGAIFRNLYRDFLKEAFDLTKNDNIKVAYLTFVEIAKNWDEVIALFKKVSDTKNRNYILEASKKMKDISVQEKEAMQILENVSH</sequence>
<dbReference type="EMBL" id="LQZB01000108">
    <property type="protein sequence ID" value="KXU04768.1"/>
    <property type="molecule type" value="Genomic_DNA"/>
</dbReference>
<dbReference type="Pfam" id="PF16169">
    <property type="entry name" value="DUF4872"/>
    <property type="match status" value="1"/>
</dbReference>
<dbReference type="OrthoDB" id="4075615at2"/>
<feature type="domain" description="DUF4872" evidence="2">
    <location>
        <begin position="152"/>
        <end position="322"/>
    </location>
</feature>
<dbReference type="AlphaFoldDB" id="A0A139QQF8"/>
<dbReference type="InterPro" id="IPR026935">
    <property type="entry name" value="BtrH_N"/>
</dbReference>
<name>A0A139QQF8_STROR</name>
<dbReference type="PATRIC" id="fig|1303.84.peg.1188"/>
<proteinExistence type="predicted"/>